<feature type="transmembrane region" description="Helical" evidence="7">
    <location>
        <begin position="249"/>
        <end position="273"/>
    </location>
</feature>
<feature type="transmembrane region" description="Helical" evidence="7">
    <location>
        <begin position="159"/>
        <end position="178"/>
    </location>
</feature>
<evidence type="ECO:0000256" key="1">
    <source>
        <dbReference type="ARBA" id="ARBA00004141"/>
    </source>
</evidence>
<dbReference type="InterPro" id="IPR037185">
    <property type="entry name" value="EmrE-like"/>
</dbReference>
<feature type="region of interest" description="Disordered" evidence="6">
    <location>
        <begin position="299"/>
        <end position="339"/>
    </location>
</feature>
<keyword evidence="4 7" id="KW-1133">Transmembrane helix</keyword>
<keyword evidence="10" id="KW-1185">Reference proteome</keyword>
<protein>
    <submittedName>
        <fullName evidence="9">EamA family transporter</fullName>
    </submittedName>
</protein>
<feature type="transmembrane region" description="Helical" evidence="7">
    <location>
        <begin position="134"/>
        <end position="153"/>
    </location>
</feature>
<feature type="transmembrane region" description="Helical" evidence="7">
    <location>
        <begin position="279"/>
        <end position="297"/>
    </location>
</feature>
<feature type="transmembrane region" description="Helical" evidence="7">
    <location>
        <begin position="224"/>
        <end position="242"/>
    </location>
</feature>
<dbReference type="PANTHER" id="PTHR32322:SF2">
    <property type="entry name" value="EAMA DOMAIN-CONTAINING PROTEIN"/>
    <property type="match status" value="1"/>
</dbReference>
<keyword evidence="5 7" id="KW-0472">Membrane</keyword>
<evidence type="ECO:0000256" key="5">
    <source>
        <dbReference type="ARBA" id="ARBA00023136"/>
    </source>
</evidence>
<organism evidence="9 10">
    <name type="scientific">Streptomyces javensis</name>
    <dbReference type="NCBI Taxonomy" id="114698"/>
    <lineage>
        <taxon>Bacteria</taxon>
        <taxon>Bacillati</taxon>
        <taxon>Actinomycetota</taxon>
        <taxon>Actinomycetes</taxon>
        <taxon>Kitasatosporales</taxon>
        <taxon>Streptomycetaceae</taxon>
        <taxon>Streptomyces</taxon>
        <taxon>Streptomyces violaceusniger group</taxon>
    </lineage>
</organism>
<name>A0ABS0REF8_9ACTN</name>
<dbReference type="Proteomes" id="UP000638849">
    <property type="component" value="Unassembled WGS sequence"/>
</dbReference>
<feature type="transmembrane region" description="Helical" evidence="7">
    <location>
        <begin position="190"/>
        <end position="212"/>
    </location>
</feature>
<evidence type="ECO:0000256" key="3">
    <source>
        <dbReference type="ARBA" id="ARBA00022692"/>
    </source>
</evidence>
<dbReference type="Pfam" id="PF00892">
    <property type="entry name" value="EamA"/>
    <property type="match status" value="2"/>
</dbReference>
<sequence length="339" mass="34342">MTRHTTHVASGGAGGVRHGNLPRTALTALAPSVWGTTYVVTTELLPEGHPLFAGFLRALPAGLIALALTRTLPRGAWWGKAAALGVLNIGLFLPLLFIAAERLPGGVAATLAAAQPLVVAVLAVTVLHERLSPWRLLWGVTGVVGVGLVVIGPNAALDTVGVVAGLAGAVTMALGVTLTKRWGRPAGVGATAFAGWQLTAGGLFLLPLTFLVEGAPPAIDLPAVLGYLWLGLVGGLLTYALWFQGITSLPVASVAVLALLSPLVAAVLGAIVLDQTLGPIQLVGFALSLAAIVAGQLPPRTRPRTRTGTGTGTSTSTSTSTQIPADDSVSTPTPEGTPR</sequence>
<reference evidence="9 10" key="1">
    <citation type="submission" date="2020-12" db="EMBL/GenBank/DDBJ databases">
        <authorList>
            <person name="Kusuma A.B."/>
            <person name="Nouioui I."/>
            <person name="Goodfellow M."/>
        </authorList>
    </citation>
    <scope>NUCLEOTIDE SEQUENCE [LARGE SCALE GENOMIC DNA]</scope>
    <source>
        <strain evidence="9 10">DSM 41764</strain>
    </source>
</reference>
<dbReference type="SUPFAM" id="SSF103481">
    <property type="entry name" value="Multidrug resistance efflux transporter EmrE"/>
    <property type="match status" value="2"/>
</dbReference>
<dbReference type="RefSeq" id="WP_198278701.1">
    <property type="nucleotide sequence ID" value="NZ_BAAAIF010000035.1"/>
</dbReference>
<evidence type="ECO:0000256" key="6">
    <source>
        <dbReference type="SAM" id="MobiDB-lite"/>
    </source>
</evidence>
<feature type="domain" description="EamA" evidence="8">
    <location>
        <begin position="160"/>
        <end position="293"/>
    </location>
</feature>
<evidence type="ECO:0000259" key="8">
    <source>
        <dbReference type="Pfam" id="PF00892"/>
    </source>
</evidence>
<comment type="subcellular location">
    <subcellularLocation>
        <location evidence="1">Membrane</location>
        <topology evidence="1">Multi-pass membrane protein</topology>
    </subcellularLocation>
</comment>
<feature type="compositionally biased region" description="Low complexity" evidence="6">
    <location>
        <begin position="306"/>
        <end position="321"/>
    </location>
</feature>
<comment type="similarity">
    <text evidence="2">Belongs to the EamA transporter family.</text>
</comment>
<comment type="caution">
    <text evidence="9">The sequence shown here is derived from an EMBL/GenBank/DDBJ whole genome shotgun (WGS) entry which is preliminary data.</text>
</comment>
<accession>A0ABS0REF8</accession>
<evidence type="ECO:0000256" key="4">
    <source>
        <dbReference type="ARBA" id="ARBA00022989"/>
    </source>
</evidence>
<dbReference type="InterPro" id="IPR050638">
    <property type="entry name" value="AA-Vitamin_Transporters"/>
</dbReference>
<dbReference type="PANTHER" id="PTHR32322">
    <property type="entry name" value="INNER MEMBRANE TRANSPORTER"/>
    <property type="match status" value="1"/>
</dbReference>
<feature type="transmembrane region" description="Helical" evidence="7">
    <location>
        <begin position="81"/>
        <end position="100"/>
    </location>
</feature>
<evidence type="ECO:0000256" key="2">
    <source>
        <dbReference type="ARBA" id="ARBA00007362"/>
    </source>
</evidence>
<gene>
    <name evidence="9" type="ORF">JBF12_23015</name>
</gene>
<proteinExistence type="inferred from homology"/>
<evidence type="ECO:0000313" key="9">
    <source>
        <dbReference type="EMBL" id="MBI0315797.1"/>
    </source>
</evidence>
<evidence type="ECO:0000256" key="7">
    <source>
        <dbReference type="SAM" id="Phobius"/>
    </source>
</evidence>
<feature type="compositionally biased region" description="Polar residues" evidence="6">
    <location>
        <begin position="328"/>
        <end position="339"/>
    </location>
</feature>
<feature type="transmembrane region" description="Helical" evidence="7">
    <location>
        <begin position="106"/>
        <end position="127"/>
    </location>
</feature>
<keyword evidence="3 7" id="KW-0812">Transmembrane</keyword>
<dbReference type="EMBL" id="JAEEAQ010000228">
    <property type="protein sequence ID" value="MBI0315797.1"/>
    <property type="molecule type" value="Genomic_DNA"/>
</dbReference>
<feature type="domain" description="EamA" evidence="8">
    <location>
        <begin position="27"/>
        <end position="150"/>
    </location>
</feature>
<dbReference type="InterPro" id="IPR000620">
    <property type="entry name" value="EamA_dom"/>
</dbReference>
<dbReference type="Gene3D" id="1.10.3730.20">
    <property type="match status" value="1"/>
</dbReference>
<evidence type="ECO:0000313" key="10">
    <source>
        <dbReference type="Proteomes" id="UP000638849"/>
    </source>
</evidence>